<gene>
    <name evidence="7" type="primary">LOC109002254</name>
</gene>
<dbReference type="PROSITE" id="PS50176">
    <property type="entry name" value="ARM_REPEAT"/>
    <property type="match status" value="1"/>
</dbReference>
<dbReference type="Gene3D" id="3.30.40.10">
    <property type="entry name" value="Zinc/RING finger domain, C3HC4 (zinc finger)"/>
    <property type="match status" value="1"/>
</dbReference>
<dbReference type="InterPro" id="IPR045210">
    <property type="entry name" value="RING-Ubox_PUB"/>
</dbReference>
<protein>
    <recommendedName>
        <fullName evidence="3">RING-type E3 ubiquitin transferase</fullName>
        <ecNumber evidence="3">2.3.2.27</ecNumber>
    </recommendedName>
</protein>
<dbReference type="GeneID" id="109002254"/>
<dbReference type="Proteomes" id="UP000235220">
    <property type="component" value="Chromosome 14"/>
</dbReference>
<dbReference type="GO" id="GO:0061630">
    <property type="term" value="F:ubiquitin protein ligase activity"/>
    <property type="evidence" value="ECO:0007669"/>
    <property type="project" value="UniProtKB-EC"/>
</dbReference>
<dbReference type="STRING" id="51240.A0A2I4FUZ4"/>
<organism evidence="6 7">
    <name type="scientific">Juglans regia</name>
    <name type="common">English walnut</name>
    <dbReference type="NCBI Taxonomy" id="51240"/>
    <lineage>
        <taxon>Eukaryota</taxon>
        <taxon>Viridiplantae</taxon>
        <taxon>Streptophyta</taxon>
        <taxon>Embryophyta</taxon>
        <taxon>Tracheophyta</taxon>
        <taxon>Spermatophyta</taxon>
        <taxon>Magnoliopsida</taxon>
        <taxon>eudicotyledons</taxon>
        <taxon>Gunneridae</taxon>
        <taxon>Pentapetalae</taxon>
        <taxon>rosids</taxon>
        <taxon>fabids</taxon>
        <taxon>Fagales</taxon>
        <taxon>Juglandaceae</taxon>
        <taxon>Juglans</taxon>
    </lineage>
</organism>
<keyword evidence="6" id="KW-1185">Reference proteome</keyword>
<evidence type="ECO:0000313" key="6">
    <source>
        <dbReference type="Proteomes" id="UP000235220"/>
    </source>
</evidence>
<sequence length="1049" mass="115414">MASATPVSSSAASAAIESIQSSLSDLCVVSDDPHHQRQRFSFENPRRFSAFANRLQLLLHQLLRSFPSPDSLPAAAVTAIKGVAADLSVASETVSVYTKRSKIFVLVHCHSLRSSLQERTLAIAAWLALLDSALHDLPELRKKISDLSRDMKQAQFIVTENEERVHCTLEKEGQGRRMSKAVQSAIIMELARALGIDPDNLSELSEQVNLFQTDLTHSNSLSERRIMVSLQSILSNLLVQPDIVTQKLHVDFEDYEAASAAPQMSSPFKNFLCPLTKEVMKEPVVLETSQNYERTAIEYWFERCIEDARDPTCPVTGQVLKSLELKPNIGLAGAIEEWVNRNIEVQVSSAAKWLSEEPISVDNHSIEKVLDFLYKISEEYPTSRYRVRNAGIVELLVKLLRNSSKSVGTQLRSKALMALLSMAKDEESKKRMLEDGVTRLAIHSLIGSSEKEREFAVKLLLEFSSDEACCIKIASEKGALVLLSSMAGNLEHPTLSNLAEEVFKQMERVEDNVQPLAAAGRFEPLISRLCEGSDDVKIEMASIVGRMTLTNSSKEQIARQSAKILVKLLYKPEGRAQSLQALYNLSGLDDNAIILVDSAVLPALTDIMLIQDTSPDLKELAASTIAKIVSKPGNWELASVDERGHSMQSESFIRSLLALLSIVTPRCQVSILHILYGVALSPQASESVTSHIKSGDGIKTIISFLEHSEAEHRIYAFRLTRILSERFGEDLTSELRPDKLPLFKEKLLGNQSTEVEQSDAACILANLSLSEEEVKTLLGASFVRWTVTTLNNQRRTSNPASSMAEGLLGLLLHFTRSHDLQTLSIVREHNLMTIFCEQLGFPSNARVKQLAALGLKNLSECGMSVAAGDSQPIPLSGFCSSLVFMCGRAANKPSTCPIHNAACEEDSQLCLLKSNCIKPLVDLLTDEDTGVQIAAVEALSTLVLDTSNNSKRAVDELEHQGVVDALINLFTEVRPGELQERAIWMIERILRVESQSQRLAFNQSLVRALVEAFKHGGAKTKRQAQDALTNLKQISGISGNASSQAGARG</sequence>
<evidence type="ECO:0000313" key="7">
    <source>
        <dbReference type="RefSeq" id="XP_018835466.1"/>
    </source>
</evidence>
<dbReference type="PANTHER" id="PTHR45958:SF14">
    <property type="entry name" value="RING-TYPE E3 UBIQUITIN TRANSFERASE"/>
    <property type="match status" value="1"/>
</dbReference>
<evidence type="ECO:0000256" key="1">
    <source>
        <dbReference type="ARBA" id="ARBA00000900"/>
    </source>
</evidence>
<dbReference type="SMART" id="SM00185">
    <property type="entry name" value="ARM"/>
    <property type="match status" value="7"/>
</dbReference>
<dbReference type="PANTHER" id="PTHR45958">
    <property type="entry name" value="RING-TYPE E3 UBIQUITIN TRANSFERASE"/>
    <property type="match status" value="1"/>
</dbReference>
<dbReference type="InterPro" id="IPR000225">
    <property type="entry name" value="Armadillo"/>
</dbReference>
<dbReference type="InterPro" id="IPR016024">
    <property type="entry name" value="ARM-type_fold"/>
</dbReference>
<keyword evidence="4" id="KW-0808">Transferase</keyword>
<dbReference type="InterPro" id="IPR013083">
    <property type="entry name" value="Znf_RING/FYVE/PHD"/>
</dbReference>
<dbReference type="InterPro" id="IPR052608">
    <property type="entry name" value="U-box_domain_protein"/>
</dbReference>
<dbReference type="SUPFAM" id="SSF48371">
    <property type="entry name" value="ARM repeat"/>
    <property type="match status" value="1"/>
</dbReference>
<dbReference type="InterPro" id="IPR011989">
    <property type="entry name" value="ARM-like"/>
</dbReference>
<evidence type="ECO:0000256" key="4">
    <source>
        <dbReference type="ARBA" id="ARBA00022679"/>
    </source>
</evidence>
<dbReference type="Pfam" id="PF00514">
    <property type="entry name" value="Arm"/>
    <property type="match status" value="1"/>
</dbReference>
<dbReference type="Gene3D" id="1.25.10.10">
    <property type="entry name" value="Leucine-rich Repeat Variant"/>
    <property type="match status" value="2"/>
</dbReference>
<dbReference type="RefSeq" id="XP_018835466.1">
    <property type="nucleotide sequence ID" value="XM_018979921.2"/>
</dbReference>
<reference evidence="7" key="1">
    <citation type="submission" date="2025-08" db="UniProtKB">
        <authorList>
            <consortium name="RefSeq"/>
        </authorList>
    </citation>
    <scope>IDENTIFICATION</scope>
    <source>
        <tissue evidence="7">Leaves</tissue>
    </source>
</reference>
<dbReference type="GO" id="GO:0016567">
    <property type="term" value="P:protein ubiquitination"/>
    <property type="evidence" value="ECO:0007669"/>
    <property type="project" value="UniProtKB-UniPathway"/>
</dbReference>
<proteinExistence type="predicted"/>
<dbReference type="AlphaFoldDB" id="A0A2I4FUZ4"/>
<keyword evidence="5" id="KW-0677">Repeat</keyword>
<comment type="pathway">
    <text evidence="2">Protein modification; protein ubiquitination.</text>
</comment>
<comment type="catalytic activity">
    <reaction evidence="1">
        <text>S-ubiquitinyl-[E2 ubiquitin-conjugating enzyme]-L-cysteine + [acceptor protein]-L-lysine = [E2 ubiquitin-conjugating enzyme]-L-cysteine + N(6)-ubiquitinyl-[acceptor protein]-L-lysine.</text>
        <dbReference type="EC" id="2.3.2.27"/>
    </reaction>
</comment>
<dbReference type="CDD" id="cd16664">
    <property type="entry name" value="RING-Ubox_PUB"/>
    <property type="match status" value="1"/>
</dbReference>
<accession>A0A2I4FUZ4</accession>
<evidence type="ECO:0000256" key="2">
    <source>
        <dbReference type="ARBA" id="ARBA00004906"/>
    </source>
</evidence>
<dbReference type="UniPathway" id="UPA00143"/>
<dbReference type="InterPro" id="IPR003613">
    <property type="entry name" value="Ubox_domain"/>
</dbReference>
<dbReference type="SUPFAM" id="SSF57850">
    <property type="entry name" value="RING/U-box"/>
    <property type="match status" value="1"/>
</dbReference>
<dbReference type="OrthoDB" id="629492at2759"/>
<evidence type="ECO:0000256" key="3">
    <source>
        <dbReference type="ARBA" id="ARBA00012483"/>
    </source>
</evidence>
<dbReference type="Gramene" id="Jr14_08940_p1">
    <property type="protein sequence ID" value="cds.Jr14_08940_p1"/>
    <property type="gene ID" value="Jr14_08940"/>
</dbReference>
<dbReference type="KEGG" id="jre:109002254"/>
<name>A0A2I4FUZ4_JUGRE</name>
<dbReference type="PROSITE" id="PS51698">
    <property type="entry name" value="U_BOX"/>
    <property type="match status" value="1"/>
</dbReference>
<dbReference type="SMART" id="SM00504">
    <property type="entry name" value="Ubox"/>
    <property type="match status" value="1"/>
</dbReference>
<evidence type="ECO:0000256" key="5">
    <source>
        <dbReference type="ARBA" id="ARBA00022737"/>
    </source>
</evidence>
<dbReference type="EC" id="2.3.2.27" evidence="3"/>
<dbReference type="Pfam" id="PF04564">
    <property type="entry name" value="U-box"/>
    <property type="match status" value="1"/>
</dbReference>